<dbReference type="GO" id="GO:0003677">
    <property type="term" value="F:DNA binding"/>
    <property type="evidence" value="ECO:0007669"/>
    <property type="project" value="InterPro"/>
</dbReference>
<accession>A0A414SNC4</accession>
<evidence type="ECO:0000256" key="10">
    <source>
        <dbReference type="PIRSR" id="PIRSR500134-2"/>
    </source>
</evidence>
<feature type="binding site" evidence="10">
    <location>
        <position position="409"/>
    </location>
    <ligand>
        <name>substrate</name>
    </ligand>
</feature>
<dbReference type="InterPro" id="IPR008927">
    <property type="entry name" value="6-PGluconate_DH-like_C_sf"/>
</dbReference>
<feature type="binding site" evidence="11">
    <location>
        <position position="112"/>
    </location>
    <ligand>
        <name>NAD(+)</name>
        <dbReference type="ChEBI" id="CHEBI:57540"/>
    </ligand>
</feature>
<dbReference type="InterPro" id="IPR036291">
    <property type="entry name" value="NAD(P)-bd_dom_sf"/>
</dbReference>
<dbReference type="NCBIfam" id="TIGR03026">
    <property type="entry name" value="NDP-sugDHase"/>
    <property type="match status" value="1"/>
</dbReference>
<dbReference type="InterPro" id="IPR028357">
    <property type="entry name" value="UDPglc_DH_bac"/>
</dbReference>
<dbReference type="Pfam" id="PF01381">
    <property type="entry name" value="HTH_3"/>
    <property type="match status" value="1"/>
</dbReference>
<dbReference type="CDD" id="cd00093">
    <property type="entry name" value="HTH_XRE"/>
    <property type="match status" value="1"/>
</dbReference>
<evidence type="ECO:0000256" key="3">
    <source>
        <dbReference type="ARBA" id="ARBA00012954"/>
    </source>
</evidence>
<dbReference type="InterPro" id="IPR001387">
    <property type="entry name" value="Cro/C1-type_HTH"/>
</dbReference>
<dbReference type="RefSeq" id="WP_009245729.1">
    <property type="nucleotide sequence ID" value="NZ_AP031447.1"/>
</dbReference>
<feature type="binding site" evidence="11">
    <location>
        <position position="166"/>
    </location>
    <ligand>
        <name>NAD(+)</name>
        <dbReference type="ChEBI" id="CHEBI:57540"/>
    </ligand>
</feature>
<evidence type="ECO:0000256" key="8">
    <source>
        <dbReference type="PIRNR" id="PIRNR000124"/>
    </source>
</evidence>
<evidence type="ECO:0000256" key="2">
    <source>
        <dbReference type="ARBA" id="ARBA00006601"/>
    </source>
</evidence>
<feature type="binding site" evidence="10">
    <location>
        <position position="336"/>
    </location>
    <ligand>
        <name>substrate</name>
    </ligand>
</feature>
<dbReference type="Gene3D" id="1.10.260.40">
    <property type="entry name" value="lambda repressor-like DNA-binding domains"/>
    <property type="match status" value="1"/>
</dbReference>
<evidence type="ECO:0000256" key="5">
    <source>
        <dbReference type="ARBA" id="ARBA00023002"/>
    </source>
</evidence>
<feature type="active site" description="Nucleophile" evidence="9">
    <location>
        <position position="339"/>
    </location>
</feature>
<dbReference type="UniPathway" id="UPA00038">
    <property type="reaction ID" value="UER00491"/>
</dbReference>
<evidence type="ECO:0000259" key="12">
    <source>
        <dbReference type="PROSITE" id="PS50943"/>
    </source>
</evidence>
<dbReference type="SUPFAM" id="SSF51735">
    <property type="entry name" value="NAD(P)-binding Rossmann-fold domains"/>
    <property type="match status" value="1"/>
</dbReference>
<dbReference type="GO" id="GO:0051287">
    <property type="term" value="F:NAD binding"/>
    <property type="evidence" value="ECO:0007669"/>
    <property type="project" value="InterPro"/>
</dbReference>
<reference evidence="13 14" key="1">
    <citation type="submission" date="2018-08" db="EMBL/GenBank/DDBJ databases">
        <title>A genome reference for cultivated species of the human gut microbiota.</title>
        <authorList>
            <person name="Zou Y."/>
            <person name="Xue W."/>
            <person name="Luo G."/>
        </authorList>
    </citation>
    <scope>NUCLEOTIDE SEQUENCE [LARGE SCALE GENOMIC DNA]</scope>
    <source>
        <strain evidence="13 14">AM22-7AC</strain>
    </source>
</reference>
<dbReference type="Proteomes" id="UP000285697">
    <property type="component" value="Unassembled WGS sequence"/>
</dbReference>
<dbReference type="SUPFAM" id="SSF47413">
    <property type="entry name" value="lambda repressor-like DNA-binding domains"/>
    <property type="match status" value="1"/>
</dbReference>
<feature type="binding site" evidence="10">
    <location>
        <position position="283"/>
    </location>
    <ligand>
        <name>substrate</name>
    </ligand>
</feature>
<dbReference type="EC" id="1.1.1.22" evidence="3 8"/>
<proteinExistence type="inferred from homology"/>
<feature type="binding site" evidence="11">
    <location>
        <position position="117"/>
    </location>
    <ligand>
        <name>NAD(+)</name>
        <dbReference type="ChEBI" id="CHEBI:57540"/>
    </ligand>
</feature>
<evidence type="ECO:0000256" key="7">
    <source>
        <dbReference type="ARBA" id="ARBA00047473"/>
    </source>
</evidence>
<dbReference type="SMART" id="SM00984">
    <property type="entry name" value="UDPG_MGDP_dh_C"/>
    <property type="match status" value="1"/>
</dbReference>
<dbReference type="Pfam" id="PF03721">
    <property type="entry name" value="UDPG_MGDP_dh_N"/>
    <property type="match status" value="1"/>
</dbReference>
<dbReference type="SUPFAM" id="SSF48179">
    <property type="entry name" value="6-phosphogluconate dehydrogenase C-terminal domain-like"/>
    <property type="match status" value="1"/>
</dbReference>
<dbReference type="GO" id="GO:0003979">
    <property type="term" value="F:UDP-glucose 6-dehydrogenase activity"/>
    <property type="evidence" value="ECO:0007669"/>
    <property type="project" value="UniProtKB-EC"/>
</dbReference>
<dbReference type="PIRSF" id="PIRSF000124">
    <property type="entry name" value="UDPglc_GDPman_dh"/>
    <property type="match status" value="1"/>
</dbReference>
<feature type="binding site" evidence="10">
    <location>
        <position position="492"/>
    </location>
    <ligand>
        <name>substrate</name>
    </ligand>
</feature>
<evidence type="ECO:0000256" key="1">
    <source>
        <dbReference type="ARBA" id="ARBA00004701"/>
    </source>
</evidence>
<organism evidence="13 14">
    <name type="scientific">Mediterraneibacter gnavus</name>
    <name type="common">Ruminococcus gnavus</name>
    <dbReference type="NCBI Taxonomy" id="33038"/>
    <lineage>
        <taxon>Bacteria</taxon>
        <taxon>Bacillati</taxon>
        <taxon>Bacillota</taxon>
        <taxon>Clostridia</taxon>
        <taxon>Lachnospirales</taxon>
        <taxon>Lachnospiraceae</taxon>
        <taxon>Mediterraneibacter</taxon>
    </lineage>
</organism>
<dbReference type="InterPro" id="IPR013328">
    <property type="entry name" value="6PGD_dom2"/>
</dbReference>
<feature type="binding site" evidence="11">
    <location>
        <position position="342"/>
    </location>
    <ligand>
        <name>NAD(+)</name>
        <dbReference type="ChEBI" id="CHEBI:57540"/>
    </ligand>
</feature>
<feature type="binding site" evidence="11">
    <location>
        <position position="228"/>
    </location>
    <ligand>
        <name>NAD(+)</name>
        <dbReference type="ChEBI" id="CHEBI:57540"/>
    </ligand>
</feature>
<name>A0A414SNC4_MEDGN</name>
<comment type="similarity">
    <text evidence="2 8">Belongs to the UDP-glucose/GDP-mannose dehydrogenase family.</text>
</comment>
<dbReference type="EMBL" id="QRIA01000003">
    <property type="protein sequence ID" value="RHG21442.1"/>
    <property type="molecule type" value="Genomic_DNA"/>
</dbReference>
<evidence type="ECO:0000256" key="6">
    <source>
        <dbReference type="ARBA" id="ARBA00023027"/>
    </source>
</evidence>
<dbReference type="InterPro" id="IPR014027">
    <property type="entry name" value="UDP-Glc/GDP-Man_DH_C"/>
</dbReference>
<keyword evidence="6 8" id="KW-0520">NAD</keyword>
<evidence type="ECO:0000256" key="9">
    <source>
        <dbReference type="PIRSR" id="PIRSR500134-1"/>
    </source>
</evidence>
<feature type="binding site" evidence="11">
    <location>
        <position position="201"/>
    </location>
    <ligand>
        <name>NAD(+)</name>
        <dbReference type="ChEBI" id="CHEBI:57540"/>
    </ligand>
</feature>
<feature type="binding site" evidence="10">
    <location>
        <begin position="225"/>
        <end position="228"/>
    </location>
    <ligand>
        <name>substrate</name>
    </ligand>
</feature>
<dbReference type="GO" id="GO:0006065">
    <property type="term" value="P:UDP-glucuronate biosynthetic process"/>
    <property type="evidence" value="ECO:0007669"/>
    <property type="project" value="UniProtKB-UniPathway"/>
</dbReference>
<dbReference type="Gene3D" id="3.40.50.720">
    <property type="entry name" value="NAD(P)-binding Rossmann-like Domain"/>
    <property type="match status" value="2"/>
</dbReference>
<comment type="caution">
    <text evidence="13">The sequence shown here is derived from an EMBL/GenBank/DDBJ whole genome shotgun (WGS) entry which is preliminary data.</text>
</comment>
<evidence type="ECO:0000256" key="4">
    <source>
        <dbReference type="ARBA" id="ARBA00015132"/>
    </source>
</evidence>
<dbReference type="Gene3D" id="1.10.1040.10">
    <property type="entry name" value="N-(1-d-carboxylethyl)-l-norvaline Dehydrogenase, domain 2"/>
    <property type="match status" value="1"/>
</dbReference>
<comment type="pathway">
    <text evidence="1">Nucleotide-sugar biosynthesis; UDP-alpha-D-glucuronate biosynthesis; UDP-alpha-D-glucuronate from UDP-alpha-D-glucose: step 1/1.</text>
</comment>
<dbReference type="InterPro" id="IPR014026">
    <property type="entry name" value="UDP-Glc/GDP-Man_DH_dimer"/>
</dbReference>
<evidence type="ECO:0000313" key="14">
    <source>
        <dbReference type="Proteomes" id="UP000285697"/>
    </source>
</evidence>
<dbReference type="PANTHER" id="PTHR43750">
    <property type="entry name" value="UDP-GLUCOSE 6-DEHYDROGENASE TUAD"/>
    <property type="match status" value="1"/>
</dbReference>
<keyword evidence="5 8" id="KW-0560">Oxidoreductase</keyword>
<dbReference type="PIRSF" id="PIRSF500134">
    <property type="entry name" value="UDPglc_DH_bac"/>
    <property type="match status" value="1"/>
</dbReference>
<dbReference type="PROSITE" id="PS50943">
    <property type="entry name" value="HTH_CROC1"/>
    <property type="match status" value="1"/>
</dbReference>
<gene>
    <name evidence="13" type="ORF">DW270_03670</name>
</gene>
<feature type="binding site" evidence="11">
    <location>
        <position position="417"/>
    </location>
    <ligand>
        <name>NAD(+)</name>
        <dbReference type="ChEBI" id="CHEBI:57540"/>
    </ligand>
</feature>
<feature type="domain" description="HTH cro/C1-type" evidence="12">
    <location>
        <begin position="13"/>
        <end position="67"/>
    </location>
</feature>
<dbReference type="InterPro" id="IPR010982">
    <property type="entry name" value="Lambda_DNA-bd_dom_sf"/>
</dbReference>
<dbReference type="InterPro" id="IPR001732">
    <property type="entry name" value="UDP-Glc/GDP-Man_DH_N"/>
</dbReference>
<dbReference type="PANTHER" id="PTHR43750:SF2">
    <property type="entry name" value="UDP-GLUCOSE 6-DEHYDROGENASE"/>
    <property type="match status" value="1"/>
</dbReference>
<dbReference type="SMART" id="SM00530">
    <property type="entry name" value="HTH_XRE"/>
    <property type="match status" value="1"/>
</dbReference>
<dbReference type="GO" id="GO:0000271">
    <property type="term" value="P:polysaccharide biosynthetic process"/>
    <property type="evidence" value="ECO:0007669"/>
    <property type="project" value="InterPro"/>
</dbReference>
<feature type="binding site" evidence="10">
    <location>
        <begin position="328"/>
        <end position="332"/>
    </location>
    <ligand>
        <name>substrate</name>
    </ligand>
</feature>
<dbReference type="Pfam" id="PF00984">
    <property type="entry name" value="UDPG_MGDP_dh"/>
    <property type="match status" value="1"/>
</dbReference>
<comment type="catalytic activity">
    <reaction evidence="7 8">
        <text>UDP-alpha-D-glucose + 2 NAD(+) + H2O = UDP-alpha-D-glucuronate + 2 NADH + 3 H(+)</text>
        <dbReference type="Rhea" id="RHEA:23596"/>
        <dbReference type="ChEBI" id="CHEBI:15377"/>
        <dbReference type="ChEBI" id="CHEBI:15378"/>
        <dbReference type="ChEBI" id="CHEBI:57540"/>
        <dbReference type="ChEBI" id="CHEBI:57945"/>
        <dbReference type="ChEBI" id="CHEBI:58052"/>
        <dbReference type="ChEBI" id="CHEBI:58885"/>
        <dbReference type="EC" id="1.1.1.22"/>
    </reaction>
</comment>
<dbReference type="Pfam" id="PF03720">
    <property type="entry name" value="UDPG_MGDP_dh_C"/>
    <property type="match status" value="1"/>
</dbReference>
<sequence>MKKLSMDKLVNTVINERKAKGLTQVQLAEATGINRAMIGRLENSDYIPSIDQLQRLGENLGFEVTDLFVEEEETPKDMVLDKKYRIAVAGTGYVGLSIATLLAQHNHVTAVDIIPEKVELINNKKSPIQDEYIEKYLAEKELDLTATLDGEAAYKDADFIIIAAPTNYDSKKNFFDCSAVEAVIELVLKVNPDAMMIIKSTIPVGYTASVRAKYNTKNIIFSPEFLRESKALYDNLYPSRIIVSCDEESAEKAHLFAALLQQGAIKENIDTLFMGFTEAEAVKLFANTYLALRVSYFNELDTYAESKGLNTQEIINGVCLDPRIGTHYNNPSFGYGGYCLPKDTKQLLANFQDVPQNMMSAIVESNRTRKDFIADQVLHMAGYYDYYNRGEFAPDQEKQCVIGVYRLTMKSNSDNFRQSSIQGVMKRIKAKGATVVIYEPTLPEESTFFGSRVVNDLKEFKNISQAIIANRYDSCLDDVKDKVYTRDLFRRD</sequence>
<dbReference type="InterPro" id="IPR017476">
    <property type="entry name" value="UDP-Glc/GDP-Man"/>
</dbReference>
<feature type="binding site" evidence="10">
    <location>
        <position position="410"/>
    </location>
    <ligand>
        <name>substrate</name>
    </ligand>
</feature>
<evidence type="ECO:0000256" key="11">
    <source>
        <dbReference type="PIRSR" id="PIRSR500134-3"/>
    </source>
</evidence>
<evidence type="ECO:0000313" key="13">
    <source>
        <dbReference type="EMBL" id="RHG21442.1"/>
    </source>
</evidence>
<dbReference type="AlphaFoldDB" id="A0A414SNC4"/>
<dbReference type="SUPFAM" id="SSF52413">
    <property type="entry name" value="UDP-glucose/GDP-mannose dehydrogenase C-terminal domain"/>
    <property type="match status" value="1"/>
</dbReference>
<dbReference type="InterPro" id="IPR036220">
    <property type="entry name" value="UDP-Glc/GDP-Man_DH_C_sf"/>
</dbReference>
<protein>
    <recommendedName>
        <fullName evidence="4 8">UDP-glucose 6-dehydrogenase</fullName>
        <ecNumber evidence="3 8">1.1.1.22</ecNumber>
    </recommendedName>
</protein>